<protein>
    <recommendedName>
        <fullName evidence="1">Dynein heavy chain AAA lid domain-containing protein</fullName>
    </recommendedName>
</protein>
<evidence type="ECO:0000313" key="3">
    <source>
        <dbReference type="Proteomes" id="UP000663873"/>
    </source>
</evidence>
<dbReference type="AlphaFoldDB" id="A0A821Y3Z6"/>
<name>A0A821Y3Z6_9BILA</name>
<dbReference type="EMBL" id="CAJOBP010093860">
    <property type="protein sequence ID" value="CAF4955973.1"/>
    <property type="molecule type" value="Genomic_DNA"/>
</dbReference>
<dbReference type="Pfam" id="PF18198">
    <property type="entry name" value="AAA_lid_11"/>
    <property type="match status" value="1"/>
</dbReference>
<dbReference type="InterPro" id="IPR042219">
    <property type="entry name" value="AAA_lid_11_sf"/>
</dbReference>
<feature type="non-terminal residue" evidence="2">
    <location>
        <position position="39"/>
    </location>
</feature>
<accession>A0A821Y3Z6</accession>
<organism evidence="2 3">
    <name type="scientific">Rotaria socialis</name>
    <dbReference type="NCBI Taxonomy" id="392032"/>
    <lineage>
        <taxon>Eukaryota</taxon>
        <taxon>Metazoa</taxon>
        <taxon>Spiralia</taxon>
        <taxon>Gnathifera</taxon>
        <taxon>Rotifera</taxon>
        <taxon>Eurotatoria</taxon>
        <taxon>Bdelloidea</taxon>
        <taxon>Philodinida</taxon>
        <taxon>Philodinidae</taxon>
        <taxon>Rotaria</taxon>
    </lineage>
</organism>
<evidence type="ECO:0000313" key="2">
    <source>
        <dbReference type="EMBL" id="CAF4955973.1"/>
    </source>
</evidence>
<keyword evidence="3" id="KW-1185">Reference proteome</keyword>
<comment type="caution">
    <text evidence="2">The sequence shown here is derived from an EMBL/GenBank/DDBJ whole genome shotgun (WGS) entry which is preliminary data.</text>
</comment>
<dbReference type="Gene3D" id="1.10.8.720">
    <property type="entry name" value="Region D6 of dynein motor"/>
    <property type="match status" value="1"/>
</dbReference>
<proteinExistence type="predicted"/>
<gene>
    <name evidence="2" type="ORF">UJA718_LOCUS47989</name>
</gene>
<dbReference type="Proteomes" id="UP000663873">
    <property type="component" value="Unassembled WGS sequence"/>
</dbReference>
<feature type="non-terminal residue" evidence="2">
    <location>
        <position position="1"/>
    </location>
</feature>
<evidence type="ECO:0000259" key="1">
    <source>
        <dbReference type="Pfam" id="PF18198"/>
    </source>
</evidence>
<reference evidence="2" key="1">
    <citation type="submission" date="2021-02" db="EMBL/GenBank/DDBJ databases">
        <authorList>
            <person name="Nowell W R."/>
        </authorList>
    </citation>
    <scope>NUCLEOTIDE SEQUENCE</scope>
</reference>
<sequence>SDRECALLNFDMFCKDGAVPWDALIYITGEITYGGRVTD</sequence>
<dbReference type="InterPro" id="IPR041658">
    <property type="entry name" value="AAA_lid_11"/>
</dbReference>
<feature type="domain" description="Dynein heavy chain AAA lid" evidence="1">
    <location>
        <begin position="1"/>
        <end position="39"/>
    </location>
</feature>